<dbReference type="Gene3D" id="1.10.510.10">
    <property type="entry name" value="Transferase(Phosphotransferase) domain 1"/>
    <property type="match status" value="1"/>
</dbReference>
<dbReference type="InterPro" id="IPR003594">
    <property type="entry name" value="HATPase_dom"/>
</dbReference>
<dbReference type="RefSeq" id="WP_146602831.1">
    <property type="nucleotide sequence ID" value="NZ_SJPY01000015.1"/>
</dbReference>
<dbReference type="InterPro" id="IPR001789">
    <property type="entry name" value="Sig_transdc_resp-reg_receiver"/>
</dbReference>
<comment type="subcellular location">
    <subcellularLocation>
        <location evidence="2">Membrane</location>
    </subcellularLocation>
</comment>
<evidence type="ECO:0000259" key="16">
    <source>
        <dbReference type="PROSITE" id="PS50011"/>
    </source>
</evidence>
<dbReference type="GO" id="GO:0000155">
    <property type="term" value="F:phosphorelay sensor kinase activity"/>
    <property type="evidence" value="ECO:0007669"/>
    <property type="project" value="InterPro"/>
</dbReference>
<evidence type="ECO:0000313" key="19">
    <source>
        <dbReference type="EMBL" id="TWU33180.1"/>
    </source>
</evidence>
<dbReference type="Pfam" id="PF00072">
    <property type="entry name" value="Response_reg"/>
    <property type="match status" value="1"/>
</dbReference>
<keyword evidence="20" id="KW-1185">Reference proteome</keyword>
<keyword evidence="6" id="KW-0812">Transmembrane</keyword>
<evidence type="ECO:0000256" key="6">
    <source>
        <dbReference type="ARBA" id="ARBA00022692"/>
    </source>
</evidence>
<keyword evidence="12" id="KW-0472">Membrane</keyword>
<dbReference type="PROSITE" id="PS50011">
    <property type="entry name" value="PROTEIN_KINASE_DOM"/>
    <property type="match status" value="1"/>
</dbReference>
<evidence type="ECO:0000256" key="4">
    <source>
        <dbReference type="ARBA" id="ARBA00022553"/>
    </source>
</evidence>
<evidence type="ECO:0000313" key="20">
    <source>
        <dbReference type="Proteomes" id="UP000315471"/>
    </source>
</evidence>
<dbReference type="SMART" id="SM00220">
    <property type="entry name" value="S_TKc"/>
    <property type="match status" value="1"/>
</dbReference>
<evidence type="ECO:0000256" key="12">
    <source>
        <dbReference type="ARBA" id="ARBA00023136"/>
    </source>
</evidence>
<dbReference type="Pfam" id="PF02518">
    <property type="entry name" value="HATPase_c"/>
    <property type="match status" value="1"/>
</dbReference>
<feature type="repeat" description="TPR" evidence="14">
    <location>
        <begin position="740"/>
        <end position="773"/>
    </location>
</feature>
<dbReference type="Proteomes" id="UP000315471">
    <property type="component" value="Unassembled WGS sequence"/>
</dbReference>
<dbReference type="InterPro" id="IPR004358">
    <property type="entry name" value="Sig_transdc_His_kin-like_C"/>
</dbReference>
<evidence type="ECO:0000256" key="2">
    <source>
        <dbReference type="ARBA" id="ARBA00004370"/>
    </source>
</evidence>
<reference evidence="19 20" key="1">
    <citation type="submission" date="2019-02" db="EMBL/GenBank/DDBJ databases">
        <title>Deep-cultivation of Planctomycetes and their phenomic and genomic characterization uncovers novel biology.</title>
        <authorList>
            <person name="Wiegand S."/>
            <person name="Jogler M."/>
            <person name="Boedeker C."/>
            <person name="Pinto D."/>
            <person name="Vollmers J."/>
            <person name="Rivas-Marin E."/>
            <person name="Kohn T."/>
            <person name="Peeters S.H."/>
            <person name="Heuer A."/>
            <person name="Rast P."/>
            <person name="Oberbeckmann S."/>
            <person name="Bunk B."/>
            <person name="Jeske O."/>
            <person name="Meyerdierks A."/>
            <person name="Storesund J.E."/>
            <person name="Kallscheuer N."/>
            <person name="Luecker S."/>
            <person name="Lage O.M."/>
            <person name="Pohl T."/>
            <person name="Merkel B.J."/>
            <person name="Hornburger P."/>
            <person name="Mueller R.-W."/>
            <person name="Bruemmer F."/>
            <person name="Labrenz M."/>
            <person name="Spormann A.M."/>
            <person name="Op Den Camp H."/>
            <person name="Overmann J."/>
            <person name="Amann R."/>
            <person name="Jetten M.S.M."/>
            <person name="Mascher T."/>
            <person name="Medema M.H."/>
            <person name="Devos D.P."/>
            <person name="Kaster A.-K."/>
            <person name="Ovreas L."/>
            <person name="Rohde M."/>
            <person name="Galperin M.Y."/>
            <person name="Jogler C."/>
        </authorList>
    </citation>
    <scope>NUCLEOTIDE SEQUENCE [LARGE SCALE GENOMIC DNA]</scope>
    <source>
        <strain evidence="19 20">Q31b</strain>
    </source>
</reference>
<dbReference type="PROSITE" id="PS50110">
    <property type="entry name" value="RESPONSE_REGULATORY"/>
    <property type="match status" value="1"/>
</dbReference>
<feature type="domain" description="Protein kinase" evidence="16">
    <location>
        <begin position="1"/>
        <end position="269"/>
    </location>
</feature>
<keyword evidence="5 19" id="KW-0808">Transferase</keyword>
<dbReference type="GO" id="GO:0016020">
    <property type="term" value="C:membrane"/>
    <property type="evidence" value="ECO:0007669"/>
    <property type="project" value="UniProtKB-SubCell"/>
</dbReference>
<dbReference type="InterPro" id="IPR029016">
    <property type="entry name" value="GAF-like_dom_sf"/>
</dbReference>
<dbReference type="InterPro" id="IPR036097">
    <property type="entry name" value="HisK_dim/P_sf"/>
</dbReference>
<dbReference type="Gene3D" id="1.25.40.10">
    <property type="entry name" value="Tetratricopeptide repeat domain"/>
    <property type="match status" value="3"/>
</dbReference>
<proteinExistence type="predicted"/>
<evidence type="ECO:0000256" key="8">
    <source>
        <dbReference type="ARBA" id="ARBA00022777"/>
    </source>
</evidence>
<evidence type="ECO:0000259" key="17">
    <source>
        <dbReference type="PROSITE" id="PS50109"/>
    </source>
</evidence>
<dbReference type="SUPFAM" id="SSF47384">
    <property type="entry name" value="Homodimeric domain of signal transducing histidine kinase"/>
    <property type="match status" value="1"/>
</dbReference>
<keyword evidence="10" id="KW-1133">Transmembrane helix</keyword>
<keyword evidence="11" id="KW-0902">Two-component regulatory system</keyword>
<evidence type="ECO:0000256" key="15">
    <source>
        <dbReference type="SAM" id="Coils"/>
    </source>
</evidence>
<feature type="domain" description="Histidine kinase" evidence="17">
    <location>
        <begin position="1454"/>
        <end position="1680"/>
    </location>
</feature>
<keyword evidence="14" id="KW-0802">TPR repeat</keyword>
<sequence length="1836" mass="203217">MSKPVSPFPELFGYVAISETQMRGPIATCMVQSVRSLESFVAEWLDQSDCSSEWFHRVSLHWRSNQRDQPVGSLKQYDYFESPNRISRILEIPRGQALSESLFRGQHDLATALTTAIAIVRCLSAWHAESRIHGWLDAECIYREESGSIQLRDVSNVHEHNETDFSLLDVQHIAFLSPESSGSLARAVGPASDLYSVGVILFAMLTGRAPIEATDASDYLNQQLCMEAPRLRGLGFDVPKPLDDLVARLLIRDPRDRYQTATAVLDDLLSIATFDQHHDLESCYAIGTTDIRETITEAALVGYEQDVARTCNAIQKALSGKFAVQLIAGPDEGVRRNYFDEIELRASAKGMAVFRGGATTTANAKPLQSLETVFAAIESLCIREPEVATRLADSTLEHSATLADLLPCLAAHWPVSVSTNSPDAYGSHRVQVALEELFVALAKEPSGAAFLFDDIHNADELTRNVIRSLINRSREEPSSFLLCAISCDSVETINFGEPIDQLRLAPLSDEALQRHLQSMAGCLSEKITTAIAEVAAGNPTIASAMLRRMIDSRVIHSSPQGWVSDGKLRDALRNDDTFAGLLECQIGELSSQTSTILATAAIVGQRFEIPILANVCGRSYADVLEAVREALRRQLLWRDVQQGWFRFVNDAIHKQLSMSLDDDVRKQLHLKTAEYLIEIAPDNVHDLAYHFDAAGVAESALQYSLAGAANARQKHSLLVAEDQFSIAERWASPNDSLTQLTILEGLGEIHLLTGRYDSAEKYLREALSLATTPLDQARIQQEIGELAFKRGQFAEAACEYQQALAITGARIPKNLPAMLGCLVYQASRQTLHSFTPSRWIVRRGKMSPLVCLRMQLLSRLSRVYWFSRHRLWTLANHLRSFNEAELYNPSETLAAVYSEHGPVMSLLRWFGRANRYIERSLKIRRDRGDVWGQGQSYHYGSVVRLAECRFQDAIEASSLAVEMLRQTGDFWEMNMARYQGANALYRIGLFADAVKLAAKMHDSGCEIGDRQATGISLDVWARCSPETLSLQIVAENAAQDRPDAQSHAQSQLAHAVVLLHHRRHEESIEILKNAIVRCRQAGHLNTYISPCYAWLGTALRELAEATDCHDGRRRQQRLRDARKAIKHAIKIAKAFPADLAHCYREMAILEAIAGKSRLSANFLQRSLAAARRYAQRAEELSTLQTLLALHLRETEHLGPFSIQNQARLDELLKTLPVAPQGIAPVVGTKSNLSLADRFVTLLKSGRRITQALTASGVFVEACESAQRLLRGQTVDVVMVRRENGKHCFNAWKESSTDKQRQSRLDANVDLFQLAVKQGTAVCRSSKTLHDSASNNSITGSALAAPILFRGEFVAMILVSHSELADLFGRDELRIADFVTTLSGAALENAEGFLQLQQLNGTLEQRVLERTKAAEDRAQQLAEKNTQLHQTEEQLREAITAANAANEAKGRFLATMSHEIRTPLNGILGMTRLAQKTSANQRQKGYLDTVQESGESLLNLINDLLDFSKLEAGKMELEAIPFKPQELAGEVYRLMTASAWQKQLDLRCEIDPGIPQVLVGDPAKLRQIMINLIGNALKFTEEGFVEFKMESFPTEIQVQGSPSTILSISVQDSGMGIPENKHEKVFETFSQADSSTTRRYGGTGLGLAICRELAERMQGTIELQSTVGHGSTFTVKIPLGTVEQEGQSESDILASPLQDDQDAPQTDPHEPHGRNRQIRVLVAEDGVINQEVIVGILEMEGFEVAVAQDGEQAVKLATSEAFDICLMDVDMPILDGMDATRAIRTVGKGDHAKLPIIAMTAHCGDQIWDQCNAAGMNGYLPKPVQPGKLFETIKQFT</sequence>
<dbReference type="PRINTS" id="PR00344">
    <property type="entry name" value="BCTRLSENSOR"/>
</dbReference>
<dbReference type="CDD" id="cd17546">
    <property type="entry name" value="REC_hyHK_CKI1_RcsC-like"/>
    <property type="match status" value="1"/>
</dbReference>
<dbReference type="SUPFAM" id="SSF52172">
    <property type="entry name" value="CheY-like"/>
    <property type="match status" value="1"/>
</dbReference>
<dbReference type="SUPFAM" id="SSF55781">
    <property type="entry name" value="GAF domain-like"/>
    <property type="match status" value="1"/>
</dbReference>
<name>A0A5C6D8L0_9BACT</name>
<dbReference type="Pfam" id="PF00512">
    <property type="entry name" value="HisKA"/>
    <property type="match status" value="1"/>
</dbReference>
<evidence type="ECO:0000256" key="7">
    <source>
        <dbReference type="ARBA" id="ARBA00022741"/>
    </source>
</evidence>
<dbReference type="InterPro" id="IPR011009">
    <property type="entry name" value="Kinase-like_dom_sf"/>
</dbReference>
<dbReference type="FunFam" id="1.10.287.130:FF:000004">
    <property type="entry name" value="Ethylene receptor 1"/>
    <property type="match status" value="1"/>
</dbReference>
<evidence type="ECO:0000256" key="13">
    <source>
        <dbReference type="PROSITE-ProRule" id="PRU00169"/>
    </source>
</evidence>
<evidence type="ECO:0000256" key="14">
    <source>
        <dbReference type="PROSITE-ProRule" id="PRU00339"/>
    </source>
</evidence>
<dbReference type="OrthoDB" id="9762493at2"/>
<evidence type="ECO:0000256" key="5">
    <source>
        <dbReference type="ARBA" id="ARBA00022679"/>
    </source>
</evidence>
<dbReference type="SMART" id="SM00387">
    <property type="entry name" value="HATPase_c"/>
    <property type="match status" value="1"/>
</dbReference>
<dbReference type="SUPFAM" id="SSF56112">
    <property type="entry name" value="Protein kinase-like (PK-like)"/>
    <property type="match status" value="1"/>
</dbReference>
<dbReference type="EC" id="2.7.13.3" evidence="3"/>
<dbReference type="Gene3D" id="3.30.565.10">
    <property type="entry name" value="Histidine kinase-like ATPase, C-terminal domain"/>
    <property type="match status" value="1"/>
</dbReference>
<gene>
    <name evidence="19" type="primary">rpfC</name>
    <name evidence="19" type="ORF">Q31b_57880</name>
</gene>
<protein>
    <recommendedName>
        <fullName evidence="3">histidine kinase</fullName>
        <ecNumber evidence="3">2.7.13.3</ecNumber>
    </recommendedName>
</protein>
<dbReference type="Gene3D" id="1.10.287.130">
    <property type="match status" value="1"/>
</dbReference>
<organism evidence="19 20">
    <name type="scientific">Novipirellula aureliae</name>
    <dbReference type="NCBI Taxonomy" id="2527966"/>
    <lineage>
        <taxon>Bacteria</taxon>
        <taxon>Pseudomonadati</taxon>
        <taxon>Planctomycetota</taxon>
        <taxon>Planctomycetia</taxon>
        <taxon>Pirellulales</taxon>
        <taxon>Pirellulaceae</taxon>
        <taxon>Novipirellula</taxon>
    </lineage>
</organism>
<accession>A0A5C6D8L0</accession>
<evidence type="ECO:0000256" key="1">
    <source>
        <dbReference type="ARBA" id="ARBA00000085"/>
    </source>
</evidence>
<evidence type="ECO:0000259" key="18">
    <source>
        <dbReference type="PROSITE" id="PS50110"/>
    </source>
</evidence>
<dbReference type="InterPro" id="IPR005467">
    <property type="entry name" value="His_kinase_dom"/>
</dbReference>
<dbReference type="InterPro" id="IPR011990">
    <property type="entry name" value="TPR-like_helical_dom_sf"/>
</dbReference>
<feature type="modified residue" description="4-aspartylphosphate" evidence="13">
    <location>
        <position position="1767"/>
    </location>
</feature>
<dbReference type="InterPro" id="IPR011006">
    <property type="entry name" value="CheY-like_superfamily"/>
</dbReference>
<dbReference type="SMART" id="SM00028">
    <property type="entry name" value="TPR"/>
    <property type="match status" value="3"/>
</dbReference>
<dbReference type="PROSITE" id="PS50005">
    <property type="entry name" value="TPR"/>
    <property type="match status" value="1"/>
</dbReference>
<evidence type="ECO:0000256" key="3">
    <source>
        <dbReference type="ARBA" id="ARBA00012438"/>
    </source>
</evidence>
<keyword evidence="4 13" id="KW-0597">Phosphoprotein</keyword>
<dbReference type="PANTHER" id="PTHR45339:SF1">
    <property type="entry name" value="HYBRID SIGNAL TRANSDUCTION HISTIDINE KINASE J"/>
    <property type="match status" value="1"/>
</dbReference>
<dbReference type="PROSITE" id="PS50109">
    <property type="entry name" value="HIS_KIN"/>
    <property type="match status" value="1"/>
</dbReference>
<dbReference type="InterPro" id="IPR000719">
    <property type="entry name" value="Prot_kinase_dom"/>
</dbReference>
<comment type="catalytic activity">
    <reaction evidence="1">
        <text>ATP + protein L-histidine = ADP + protein N-phospho-L-histidine.</text>
        <dbReference type="EC" id="2.7.13.3"/>
    </reaction>
</comment>
<evidence type="ECO:0000256" key="11">
    <source>
        <dbReference type="ARBA" id="ARBA00023012"/>
    </source>
</evidence>
<feature type="coiled-coil region" evidence="15">
    <location>
        <begin position="1410"/>
        <end position="1447"/>
    </location>
</feature>
<dbReference type="Gene3D" id="3.30.450.40">
    <property type="match status" value="1"/>
</dbReference>
<keyword evidence="9" id="KW-0067">ATP-binding</keyword>
<dbReference type="InterPro" id="IPR019734">
    <property type="entry name" value="TPR_rpt"/>
</dbReference>
<dbReference type="CDD" id="cd16922">
    <property type="entry name" value="HATPase_EvgS-ArcB-TorS-like"/>
    <property type="match status" value="1"/>
</dbReference>
<feature type="domain" description="Response regulatory" evidence="18">
    <location>
        <begin position="1718"/>
        <end position="1836"/>
    </location>
</feature>
<dbReference type="GO" id="GO:0005524">
    <property type="term" value="F:ATP binding"/>
    <property type="evidence" value="ECO:0007669"/>
    <property type="project" value="UniProtKB-KW"/>
</dbReference>
<comment type="caution">
    <text evidence="19">The sequence shown here is derived from an EMBL/GenBank/DDBJ whole genome shotgun (WGS) entry which is preliminary data.</text>
</comment>
<dbReference type="SUPFAM" id="SSF48452">
    <property type="entry name" value="TPR-like"/>
    <property type="match status" value="2"/>
</dbReference>
<dbReference type="InterPro" id="IPR036890">
    <property type="entry name" value="HATPase_C_sf"/>
</dbReference>
<dbReference type="Gene3D" id="3.40.50.2300">
    <property type="match status" value="1"/>
</dbReference>
<keyword evidence="7" id="KW-0547">Nucleotide-binding</keyword>
<dbReference type="InterPro" id="IPR003661">
    <property type="entry name" value="HisK_dim/P_dom"/>
</dbReference>
<dbReference type="FunFam" id="3.30.565.10:FF:000010">
    <property type="entry name" value="Sensor histidine kinase RcsC"/>
    <property type="match status" value="1"/>
</dbReference>
<dbReference type="PANTHER" id="PTHR45339">
    <property type="entry name" value="HYBRID SIGNAL TRANSDUCTION HISTIDINE KINASE J"/>
    <property type="match status" value="1"/>
</dbReference>
<dbReference type="SMART" id="SM00448">
    <property type="entry name" value="REC"/>
    <property type="match status" value="1"/>
</dbReference>
<dbReference type="CDD" id="cd00082">
    <property type="entry name" value="HisKA"/>
    <property type="match status" value="1"/>
</dbReference>
<dbReference type="Pfam" id="PF13424">
    <property type="entry name" value="TPR_12"/>
    <property type="match status" value="1"/>
</dbReference>
<keyword evidence="8" id="KW-0418">Kinase</keyword>
<evidence type="ECO:0000256" key="9">
    <source>
        <dbReference type="ARBA" id="ARBA00022840"/>
    </source>
</evidence>
<evidence type="ECO:0000256" key="10">
    <source>
        <dbReference type="ARBA" id="ARBA00022989"/>
    </source>
</evidence>
<dbReference type="EMBL" id="SJPY01000015">
    <property type="protein sequence ID" value="TWU33180.1"/>
    <property type="molecule type" value="Genomic_DNA"/>
</dbReference>
<keyword evidence="15" id="KW-0175">Coiled coil</keyword>
<dbReference type="Pfam" id="PF00069">
    <property type="entry name" value="Pkinase"/>
    <property type="match status" value="1"/>
</dbReference>
<dbReference type="SMART" id="SM00388">
    <property type="entry name" value="HisKA"/>
    <property type="match status" value="1"/>
</dbReference>
<dbReference type="SUPFAM" id="SSF55874">
    <property type="entry name" value="ATPase domain of HSP90 chaperone/DNA topoisomerase II/histidine kinase"/>
    <property type="match status" value="1"/>
</dbReference>